<feature type="domain" description="DZIP3-like HEPN" evidence="1">
    <location>
        <begin position="108"/>
        <end position="213"/>
    </location>
</feature>
<dbReference type="AlphaFoldDB" id="A0ABD3XU50"/>
<gene>
    <name evidence="2" type="ORF">ACJMK2_001494</name>
</gene>
<proteinExistence type="predicted"/>
<evidence type="ECO:0000259" key="1">
    <source>
        <dbReference type="Pfam" id="PF18738"/>
    </source>
</evidence>
<dbReference type="Gene3D" id="3.90.70.80">
    <property type="match status" value="1"/>
</dbReference>
<sequence>MARDSEWADHVVVVAMARMLQIDIMIVTSSPSSAPENIIVWVVGKTYFQGDTILLGHVWESHYMSLQPIGPSVDDTDRFIHIACLLVNVGSRVLRRFLIYHTVTPTCTLDQYLAKKTTYLDNLKKRKILTKSQMAILFPPSGTTNLGDYDITLLSALFTNILPNISQQQLNMIQSLRDKINEIFAHAKSVTVSANDYQTLWSDICRDLESLSKPCGDPDFENEILREIQGIQVSTVKGTSLFDMLKARTRRMESLERLVQHLISCLAQKSNKE</sequence>
<evidence type="ECO:0000313" key="3">
    <source>
        <dbReference type="Proteomes" id="UP001634394"/>
    </source>
</evidence>
<dbReference type="EMBL" id="JBJQND010000001">
    <property type="protein sequence ID" value="KAL3889140.1"/>
    <property type="molecule type" value="Genomic_DNA"/>
</dbReference>
<evidence type="ECO:0000313" key="2">
    <source>
        <dbReference type="EMBL" id="KAL3889140.1"/>
    </source>
</evidence>
<protein>
    <recommendedName>
        <fullName evidence="1">DZIP3-like HEPN domain-containing protein</fullName>
    </recommendedName>
</protein>
<organism evidence="2 3">
    <name type="scientific">Sinanodonta woodiana</name>
    <name type="common">Chinese pond mussel</name>
    <name type="synonym">Anodonta woodiana</name>
    <dbReference type="NCBI Taxonomy" id="1069815"/>
    <lineage>
        <taxon>Eukaryota</taxon>
        <taxon>Metazoa</taxon>
        <taxon>Spiralia</taxon>
        <taxon>Lophotrochozoa</taxon>
        <taxon>Mollusca</taxon>
        <taxon>Bivalvia</taxon>
        <taxon>Autobranchia</taxon>
        <taxon>Heteroconchia</taxon>
        <taxon>Palaeoheterodonta</taxon>
        <taxon>Unionida</taxon>
        <taxon>Unionoidea</taxon>
        <taxon>Unionidae</taxon>
        <taxon>Unioninae</taxon>
        <taxon>Sinanodonta</taxon>
    </lineage>
</organism>
<dbReference type="Proteomes" id="UP001634394">
    <property type="component" value="Unassembled WGS sequence"/>
</dbReference>
<name>A0ABD3XU50_SINWO</name>
<dbReference type="Pfam" id="PF18738">
    <property type="entry name" value="HEPN_DZIP3"/>
    <property type="match status" value="1"/>
</dbReference>
<accession>A0ABD3XU50</accession>
<keyword evidence="3" id="KW-1185">Reference proteome</keyword>
<reference evidence="2 3" key="1">
    <citation type="submission" date="2024-11" db="EMBL/GenBank/DDBJ databases">
        <title>Chromosome-level genome assembly of the freshwater bivalve Anodonta woodiana.</title>
        <authorList>
            <person name="Chen X."/>
        </authorList>
    </citation>
    <scope>NUCLEOTIDE SEQUENCE [LARGE SCALE GENOMIC DNA]</scope>
    <source>
        <strain evidence="2">MN2024</strain>
        <tissue evidence="2">Gills</tissue>
    </source>
</reference>
<dbReference type="InterPro" id="IPR041249">
    <property type="entry name" value="HEPN_DZIP3"/>
</dbReference>
<comment type="caution">
    <text evidence="2">The sequence shown here is derived from an EMBL/GenBank/DDBJ whole genome shotgun (WGS) entry which is preliminary data.</text>
</comment>